<name>A0A8H3FU51_9LECA</name>
<comment type="caution">
    <text evidence="3">The sequence shown here is derived from an EMBL/GenBank/DDBJ whole genome shotgun (WGS) entry which is preliminary data.</text>
</comment>
<evidence type="ECO:0000256" key="1">
    <source>
        <dbReference type="SAM" id="MobiDB-lite"/>
    </source>
</evidence>
<feature type="transmembrane region" description="Helical" evidence="2">
    <location>
        <begin position="89"/>
        <end position="110"/>
    </location>
</feature>
<accession>A0A8H3FU51</accession>
<evidence type="ECO:0000313" key="4">
    <source>
        <dbReference type="Proteomes" id="UP000664521"/>
    </source>
</evidence>
<dbReference type="EMBL" id="CAJPDS010000044">
    <property type="protein sequence ID" value="CAF9927381.1"/>
    <property type="molecule type" value="Genomic_DNA"/>
</dbReference>
<gene>
    <name evidence="3" type="ORF">HETSPECPRED_006571</name>
</gene>
<keyword evidence="2" id="KW-0812">Transmembrane</keyword>
<feature type="region of interest" description="Disordered" evidence="1">
    <location>
        <begin position="1"/>
        <end position="61"/>
    </location>
</feature>
<protein>
    <submittedName>
        <fullName evidence="3">Uncharacterized protein</fullName>
    </submittedName>
</protein>
<dbReference type="OrthoDB" id="5430713at2759"/>
<proteinExistence type="predicted"/>
<evidence type="ECO:0000313" key="3">
    <source>
        <dbReference type="EMBL" id="CAF9927381.1"/>
    </source>
</evidence>
<sequence>MSTSSSPSHMAQSTPEPRKSNERISATATEDFDSQQPHRRRRHSELDPNVSEKASRLQGPETAMTTDALHGLSHNSPIVKLSSPIGQHIVNVILQLTAIVAAVALGYFAVESVQVTNRANDEAHLANQLAIYAICNSNNNPSSRLPDFCTLINGDANDVFRTAATARFTATPPIPATSTTSAANTSPFSTIVSSSIVIETSSTTNSAIATPTASSPRGTSSRDRSKVVAISIAVPVGVLAILAASWLFLRRSRQRRRRTWAATEAGAQQGPNVTQEYEVPQRVQRSPESTWRRWWRVYRNLFVDSTVSTSRGTEFLADRKS</sequence>
<dbReference type="Proteomes" id="UP000664521">
    <property type="component" value="Unassembled WGS sequence"/>
</dbReference>
<keyword evidence="4" id="KW-1185">Reference proteome</keyword>
<organism evidence="3 4">
    <name type="scientific">Heterodermia speciosa</name>
    <dbReference type="NCBI Taxonomy" id="116794"/>
    <lineage>
        <taxon>Eukaryota</taxon>
        <taxon>Fungi</taxon>
        <taxon>Dikarya</taxon>
        <taxon>Ascomycota</taxon>
        <taxon>Pezizomycotina</taxon>
        <taxon>Lecanoromycetes</taxon>
        <taxon>OSLEUM clade</taxon>
        <taxon>Lecanoromycetidae</taxon>
        <taxon>Caliciales</taxon>
        <taxon>Physciaceae</taxon>
        <taxon>Heterodermia</taxon>
    </lineage>
</organism>
<feature type="transmembrane region" description="Helical" evidence="2">
    <location>
        <begin position="227"/>
        <end position="249"/>
    </location>
</feature>
<evidence type="ECO:0000256" key="2">
    <source>
        <dbReference type="SAM" id="Phobius"/>
    </source>
</evidence>
<keyword evidence="2" id="KW-0472">Membrane</keyword>
<dbReference type="AlphaFoldDB" id="A0A8H3FU51"/>
<reference evidence="3" key="1">
    <citation type="submission" date="2021-03" db="EMBL/GenBank/DDBJ databases">
        <authorList>
            <person name="Tagirdzhanova G."/>
        </authorList>
    </citation>
    <scope>NUCLEOTIDE SEQUENCE</scope>
</reference>
<feature type="compositionally biased region" description="Polar residues" evidence="1">
    <location>
        <begin position="1"/>
        <end position="15"/>
    </location>
</feature>
<keyword evidence="2" id="KW-1133">Transmembrane helix</keyword>